<evidence type="ECO:0000256" key="1">
    <source>
        <dbReference type="SAM" id="MobiDB-lite"/>
    </source>
</evidence>
<dbReference type="Gene3D" id="3.90.190.10">
    <property type="entry name" value="Protein tyrosine phosphatase superfamily"/>
    <property type="match status" value="1"/>
</dbReference>
<feature type="compositionally biased region" description="Polar residues" evidence="1">
    <location>
        <begin position="634"/>
        <end position="650"/>
    </location>
</feature>
<feature type="compositionally biased region" description="Polar residues" evidence="1">
    <location>
        <begin position="656"/>
        <end position="678"/>
    </location>
</feature>
<evidence type="ECO:0000313" key="4">
    <source>
        <dbReference type="Proteomes" id="UP000606786"/>
    </source>
</evidence>
<dbReference type="OrthoDB" id="2408718at2759"/>
<dbReference type="GO" id="GO:0004438">
    <property type="term" value="F:phosphatidylinositol-3-phosphate phosphatase activity"/>
    <property type="evidence" value="ECO:0007669"/>
    <property type="project" value="InterPro"/>
</dbReference>
<evidence type="ECO:0000259" key="2">
    <source>
        <dbReference type="PROSITE" id="PS50056"/>
    </source>
</evidence>
<comment type="caution">
    <text evidence="3">The sequence shown here is derived from an EMBL/GenBank/DDBJ whole genome shotgun (WGS) entry which is preliminary data.</text>
</comment>
<gene>
    <name evidence="3" type="ORF">CCAP1982_LOCUS22258</name>
</gene>
<feature type="compositionally biased region" description="Low complexity" evidence="1">
    <location>
        <begin position="135"/>
        <end position="145"/>
    </location>
</feature>
<feature type="region of interest" description="Disordered" evidence="1">
    <location>
        <begin position="76"/>
        <end position="153"/>
    </location>
</feature>
<dbReference type="PANTHER" id="PTHR13524:SF2">
    <property type="entry name" value="MYOTUBULARIN-RELATED PROTEIN 14"/>
    <property type="match status" value="1"/>
</dbReference>
<dbReference type="EMBL" id="CAJHJT010000056">
    <property type="protein sequence ID" value="CAD7014255.1"/>
    <property type="molecule type" value="Genomic_DNA"/>
</dbReference>
<feature type="domain" description="Tyrosine specific protein phosphatases" evidence="2">
    <location>
        <begin position="364"/>
        <end position="418"/>
    </location>
</feature>
<sequence>MRPCQLVSYLLSFNTKQKCSSFFLQDITTMEKVEILMQQDYSLFEIDNSGGVLSGCYPPRILVPEYEHNGIAKKHTANSVSRQNGSSNGSNTNGSGGGDTSNGDSIIQKTQQQTSERSSNTSTTPVIEDNEKKNGNSNGNSNGNGFDTCPEMRPQKTIYEEVYDANKMREFITRARYARCRQRFVVPVILCRGKFICRSATVSVVQETYINFGRDYLSGNGNETQQRTVDVENESLGNSINDPPSPFSYREVIKNDIGLLKTLNIKTIVDLMVEKRKVKFFVAISSSEKADPQHYEQFNLLSLPYPGCEFYKKFRDHNYIASNLYYNWEKSFNDADISIPAGPAMDLDINWDEYRKWDLVEITQNYLKAILKYVQEETGGLLVHCISGWDRTPLFISLLRLSLWADGLIHKSLDVLEITYLTVAYDWYLFGHQLPDREKKGEDIILFCFHMLKFLGSEEFSLETNKTTSSSSSIGLISKPEDDAKLREELYAAACEQDSNDSFSGTSNCDVQLTDAVSAMTLPCASIQANECNNTLTSRSPNSRRSRTSPMPVPGANASRQRHESVSSNSSWHVVTETGSIDSVLAGSYMRHYLAERSENSSVTSNNSIPSSNRSSSGSNGNSGSDTLDCGVSPHNTSGGSDNSQNSGESYKSALSDPNSGNNGALPTTAEGVQSDCSTDLADSAPSSNGRRGATEREKRLNSVRAVLIRNYGKGVGLKLRDGSGLSIGTFIGTLF</sequence>
<dbReference type="SUPFAM" id="SSF52799">
    <property type="entry name" value="(Phosphotyrosine protein) phosphatases II"/>
    <property type="match status" value="1"/>
</dbReference>
<organism evidence="3 4">
    <name type="scientific">Ceratitis capitata</name>
    <name type="common">Mediterranean fruit fly</name>
    <name type="synonym">Tephritis capitata</name>
    <dbReference type="NCBI Taxonomy" id="7213"/>
    <lineage>
        <taxon>Eukaryota</taxon>
        <taxon>Metazoa</taxon>
        <taxon>Ecdysozoa</taxon>
        <taxon>Arthropoda</taxon>
        <taxon>Hexapoda</taxon>
        <taxon>Insecta</taxon>
        <taxon>Pterygota</taxon>
        <taxon>Neoptera</taxon>
        <taxon>Endopterygota</taxon>
        <taxon>Diptera</taxon>
        <taxon>Brachycera</taxon>
        <taxon>Muscomorpha</taxon>
        <taxon>Tephritoidea</taxon>
        <taxon>Tephritidae</taxon>
        <taxon>Ceratitis</taxon>
        <taxon>Ceratitis</taxon>
    </lineage>
</organism>
<feature type="region of interest" description="Disordered" evidence="1">
    <location>
        <begin position="534"/>
        <end position="572"/>
    </location>
</feature>
<dbReference type="PROSITE" id="PS00383">
    <property type="entry name" value="TYR_PHOSPHATASE_1"/>
    <property type="match status" value="1"/>
</dbReference>
<dbReference type="InterPro" id="IPR029021">
    <property type="entry name" value="Prot-tyrosine_phosphatase-like"/>
</dbReference>
<keyword evidence="4" id="KW-1185">Reference proteome</keyword>
<evidence type="ECO:0000313" key="3">
    <source>
        <dbReference type="EMBL" id="CAD7014255.1"/>
    </source>
</evidence>
<reference evidence="3" key="1">
    <citation type="submission" date="2020-11" db="EMBL/GenBank/DDBJ databases">
        <authorList>
            <person name="Whitehead M."/>
        </authorList>
    </citation>
    <scope>NUCLEOTIDE SEQUENCE</scope>
    <source>
        <strain evidence="3">EGII</strain>
    </source>
</reference>
<dbReference type="PROSITE" id="PS50056">
    <property type="entry name" value="TYR_PHOSPHATASE_2"/>
    <property type="match status" value="1"/>
</dbReference>
<feature type="compositionally biased region" description="Low complexity" evidence="1">
    <location>
        <begin position="600"/>
        <end position="625"/>
    </location>
</feature>
<dbReference type="InterPro" id="IPR016130">
    <property type="entry name" value="Tyr_Pase_AS"/>
</dbReference>
<feature type="region of interest" description="Disordered" evidence="1">
    <location>
        <begin position="597"/>
        <end position="698"/>
    </location>
</feature>
<dbReference type="PANTHER" id="PTHR13524">
    <property type="entry name" value="MYOTUBULARIN-RELATED"/>
    <property type="match status" value="1"/>
</dbReference>
<proteinExistence type="predicted"/>
<name>A0A811VEE7_CERCA</name>
<feature type="compositionally biased region" description="Low complexity" evidence="1">
    <location>
        <begin position="84"/>
        <end position="93"/>
    </location>
</feature>
<dbReference type="Proteomes" id="UP000606786">
    <property type="component" value="Unassembled WGS sequence"/>
</dbReference>
<protein>
    <submittedName>
        <fullName evidence="3">(Mediterranean fruit fly) hypothetical protein</fullName>
    </submittedName>
</protein>
<dbReference type="AlphaFoldDB" id="A0A811VEE7"/>
<dbReference type="InterPro" id="IPR039802">
    <property type="entry name" value="MTMR14"/>
</dbReference>
<dbReference type="InterPro" id="IPR000387">
    <property type="entry name" value="Tyr_Pase_dom"/>
</dbReference>
<feature type="compositionally biased region" description="Polar residues" evidence="1">
    <location>
        <begin position="107"/>
        <end position="125"/>
    </location>
</feature>
<accession>A0A811VEE7</accession>